<organism evidence="3 4">
    <name type="scientific">Prescottella agglutinans</name>
    <dbReference type="NCBI Taxonomy" id="1644129"/>
    <lineage>
        <taxon>Bacteria</taxon>
        <taxon>Bacillati</taxon>
        <taxon>Actinomycetota</taxon>
        <taxon>Actinomycetes</taxon>
        <taxon>Mycobacteriales</taxon>
        <taxon>Nocardiaceae</taxon>
        <taxon>Prescottella</taxon>
    </lineage>
</organism>
<dbReference type="Pfam" id="PF13411">
    <property type="entry name" value="MerR_1"/>
    <property type="match status" value="1"/>
</dbReference>
<evidence type="ECO:0000256" key="1">
    <source>
        <dbReference type="ARBA" id="ARBA00023125"/>
    </source>
</evidence>
<keyword evidence="4" id="KW-1185">Reference proteome</keyword>
<evidence type="ECO:0000313" key="4">
    <source>
        <dbReference type="Proteomes" id="UP000286208"/>
    </source>
</evidence>
<keyword evidence="1" id="KW-0238">DNA-binding</keyword>
<dbReference type="AlphaFoldDB" id="A0A3S3CWJ2"/>
<sequence>MSVAALRYYDELGLVPSSERRGRVRYYTRDGLARLAYVQLWHHDGLLSLADTQAIVDSDTVGERNRMIEEQCESMKERVRSMSRAVAVLEHMLGCRTDKARDCPVTGGYIRARVDAALAGDDFADDFLPPAPTR</sequence>
<evidence type="ECO:0000259" key="2">
    <source>
        <dbReference type="PROSITE" id="PS50937"/>
    </source>
</evidence>
<comment type="caution">
    <text evidence="3">The sequence shown here is derived from an EMBL/GenBank/DDBJ whole genome shotgun (WGS) entry which is preliminary data.</text>
</comment>
<proteinExistence type="predicted"/>
<dbReference type="GO" id="GO:0003677">
    <property type="term" value="F:DNA binding"/>
    <property type="evidence" value="ECO:0007669"/>
    <property type="project" value="UniProtKB-KW"/>
</dbReference>
<protein>
    <submittedName>
        <fullName evidence="3">MerR family transcriptional regulator</fullName>
    </submittedName>
</protein>
<dbReference type="PANTHER" id="PTHR30204:SF97">
    <property type="entry name" value="MERR FAMILY REGULATORY PROTEIN"/>
    <property type="match status" value="1"/>
</dbReference>
<dbReference type="OrthoDB" id="9802039at2"/>
<name>A0A3S3CWJ2_9NOCA</name>
<dbReference type="EMBL" id="RKLP01000013">
    <property type="protein sequence ID" value="RVW07394.1"/>
    <property type="molecule type" value="Genomic_DNA"/>
</dbReference>
<gene>
    <name evidence="3" type="ORF">EGT67_22195</name>
</gene>
<dbReference type="Gene3D" id="1.10.1660.10">
    <property type="match status" value="1"/>
</dbReference>
<reference evidence="3 4" key="1">
    <citation type="submission" date="2018-11" db="EMBL/GenBank/DDBJ databases">
        <title>Rhodococcus spongicola sp. nov. and Rhodococcus xishaensis sp. nov. from marine sponges.</title>
        <authorList>
            <person name="Li L."/>
            <person name="Lin H.W."/>
        </authorList>
    </citation>
    <scope>NUCLEOTIDE SEQUENCE [LARGE SCALE GENOMIC DNA]</scope>
    <source>
        <strain evidence="3 4">CCTCC AB2014297</strain>
    </source>
</reference>
<dbReference type="InterPro" id="IPR009061">
    <property type="entry name" value="DNA-bd_dom_put_sf"/>
</dbReference>
<dbReference type="PANTHER" id="PTHR30204">
    <property type="entry name" value="REDOX-CYCLING DRUG-SENSING TRANSCRIPTIONAL ACTIVATOR SOXR"/>
    <property type="match status" value="1"/>
</dbReference>
<feature type="domain" description="HTH merR-type" evidence="2">
    <location>
        <begin position="1"/>
        <end position="58"/>
    </location>
</feature>
<dbReference type="Proteomes" id="UP000286208">
    <property type="component" value="Unassembled WGS sequence"/>
</dbReference>
<accession>A0A3S3CWJ2</accession>
<dbReference type="GO" id="GO:0003700">
    <property type="term" value="F:DNA-binding transcription factor activity"/>
    <property type="evidence" value="ECO:0007669"/>
    <property type="project" value="InterPro"/>
</dbReference>
<dbReference type="InterPro" id="IPR000551">
    <property type="entry name" value="MerR-type_HTH_dom"/>
</dbReference>
<dbReference type="PROSITE" id="PS50937">
    <property type="entry name" value="HTH_MERR_2"/>
    <property type="match status" value="1"/>
</dbReference>
<dbReference type="SUPFAM" id="SSF46955">
    <property type="entry name" value="Putative DNA-binding domain"/>
    <property type="match status" value="1"/>
</dbReference>
<evidence type="ECO:0000313" key="3">
    <source>
        <dbReference type="EMBL" id="RVW07394.1"/>
    </source>
</evidence>
<dbReference type="InterPro" id="IPR047057">
    <property type="entry name" value="MerR_fam"/>
</dbReference>